<sequence>MQPIIVLHLIVVAVLCHHIDGYTLDQLLSAKGIASAEADDKPPSMFRIADGNALATDLSGPNHSKKSLKKFQGNGSRNCFFSPITCMIHHDVNKYRKLVDNSYYGAGGVSKRLW</sequence>
<evidence type="ECO:0000256" key="1">
    <source>
        <dbReference type="SAM" id="SignalP"/>
    </source>
</evidence>
<feature type="signal peptide" evidence="1">
    <location>
        <begin position="1"/>
        <end position="21"/>
    </location>
</feature>
<evidence type="ECO:0000313" key="3">
    <source>
        <dbReference type="WBParaSite" id="L893_g15256.t1"/>
    </source>
</evidence>
<reference evidence="3" key="1">
    <citation type="submission" date="2016-11" db="UniProtKB">
        <authorList>
            <consortium name="WormBaseParasite"/>
        </authorList>
    </citation>
    <scope>IDENTIFICATION</scope>
</reference>
<dbReference type="AlphaFoldDB" id="A0A1I7YDR2"/>
<dbReference type="WBParaSite" id="L893_g15256.t1">
    <property type="protein sequence ID" value="L893_g15256.t1"/>
    <property type="gene ID" value="L893_g15256"/>
</dbReference>
<keyword evidence="1" id="KW-0732">Signal</keyword>
<keyword evidence="2" id="KW-1185">Reference proteome</keyword>
<feature type="chain" id="PRO_5009312043" evidence="1">
    <location>
        <begin position="22"/>
        <end position="114"/>
    </location>
</feature>
<protein>
    <submittedName>
        <fullName evidence="3">Secreted protein</fullName>
    </submittedName>
</protein>
<name>A0A1I7YDR2_9BILA</name>
<organism evidence="2 3">
    <name type="scientific">Steinernema glaseri</name>
    <dbReference type="NCBI Taxonomy" id="37863"/>
    <lineage>
        <taxon>Eukaryota</taxon>
        <taxon>Metazoa</taxon>
        <taxon>Ecdysozoa</taxon>
        <taxon>Nematoda</taxon>
        <taxon>Chromadorea</taxon>
        <taxon>Rhabditida</taxon>
        <taxon>Tylenchina</taxon>
        <taxon>Panagrolaimomorpha</taxon>
        <taxon>Strongyloidoidea</taxon>
        <taxon>Steinernematidae</taxon>
        <taxon>Steinernema</taxon>
    </lineage>
</organism>
<proteinExistence type="predicted"/>
<accession>A0A1I7YDR2</accession>
<dbReference type="Proteomes" id="UP000095287">
    <property type="component" value="Unplaced"/>
</dbReference>
<evidence type="ECO:0000313" key="2">
    <source>
        <dbReference type="Proteomes" id="UP000095287"/>
    </source>
</evidence>